<evidence type="ECO:0000256" key="1">
    <source>
        <dbReference type="ARBA" id="ARBA00022670"/>
    </source>
</evidence>
<dbReference type="Proteomes" id="UP000887540">
    <property type="component" value="Unplaced"/>
</dbReference>
<keyword evidence="2" id="KW-0479">Metal-binding</keyword>
<evidence type="ECO:0000259" key="5">
    <source>
        <dbReference type="Pfam" id="PF00413"/>
    </source>
</evidence>
<name>A0A914CB23_9BILA</name>
<dbReference type="GO" id="GO:0031012">
    <property type="term" value="C:extracellular matrix"/>
    <property type="evidence" value="ECO:0007669"/>
    <property type="project" value="InterPro"/>
</dbReference>
<dbReference type="InterPro" id="IPR024079">
    <property type="entry name" value="MetalloPept_cat_dom_sf"/>
</dbReference>
<evidence type="ECO:0000256" key="2">
    <source>
        <dbReference type="ARBA" id="ARBA00022723"/>
    </source>
</evidence>
<keyword evidence="6" id="KW-1185">Reference proteome</keyword>
<feature type="domain" description="Peptidase M10 metallopeptidase" evidence="5">
    <location>
        <begin position="5"/>
        <end position="65"/>
    </location>
</feature>
<proteinExistence type="predicted"/>
<protein>
    <recommendedName>
        <fullName evidence="5">Peptidase M10 metallopeptidase domain-containing protein</fullName>
    </recommendedName>
</protein>
<dbReference type="Pfam" id="PF00413">
    <property type="entry name" value="Peptidase_M10"/>
    <property type="match status" value="1"/>
</dbReference>
<dbReference type="GO" id="GO:0004222">
    <property type="term" value="F:metalloendopeptidase activity"/>
    <property type="evidence" value="ECO:0007669"/>
    <property type="project" value="InterPro"/>
</dbReference>
<dbReference type="AlphaFoldDB" id="A0A914CB23"/>
<dbReference type="GO" id="GO:0006508">
    <property type="term" value="P:proteolysis"/>
    <property type="evidence" value="ECO:0007669"/>
    <property type="project" value="UniProtKB-KW"/>
</dbReference>
<sequence>MSGNFIDLNKIALHEIGHHLGIPDDYGRWGSVMHTDFKPYYDKLGNYIRPILGPDDIENAQRLYGVRNVVGEPFRKS</sequence>
<dbReference type="WBParaSite" id="ACRNAN_Path_762.g2889.t1">
    <property type="protein sequence ID" value="ACRNAN_Path_762.g2889.t1"/>
    <property type="gene ID" value="ACRNAN_Path_762.g2889"/>
</dbReference>
<keyword evidence="4" id="KW-0862">Zinc</keyword>
<organism evidence="6 7">
    <name type="scientific">Acrobeloides nanus</name>
    <dbReference type="NCBI Taxonomy" id="290746"/>
    <lineage>
        <taxon>Eukaryota</taxon>
        <taxon>Metazoa</taxon>
        <taxon>Ecdysozoa</taxon>
        <taxon>Nematoda</taxon>
        <taxon>Chromadorea</taxon>
        <taxon>Rhabditida</taxon>
        <taxon>Tylenchina</taxon>
        <taxon>Cephalobomorpha</taxon>
        <taxon>Cephaloboidea</taxon>
        <taxon>Cephalobidae</taxon>
        <taxon>Acrobeloides</taxon>
    </lineage>
</organism>
<dbReference type="InterPro" id="IPR001818">
    <property type="entry name" value="Pept_M10_metallopeptidase"/>
</dbReference>
<evidence type="ECO:0000313" key="6">
    <source>
        <dbReference type="Proteomes" id="UP000887540"/>
    </source>
</evidence>
<dbReference type="SUPFAM" id="SSF55486">
    <property type="entry name" value="Metalloproteases ('zincins'), catalytic domain"/>
    <property type="match status" value="1"/>
</dbReference>
<evidence type="ECO:0000256" key="3">
    <source>
        <dbReference type="ARBA" id="ARBA00022801"/>
    </source>
</evidence>
<evidence type="ECO:0000313" key="7">
    <source>
        <dbReference type="WBParaSite" id="ACRNAN_Path_762.g2889.t1"/>
    </source>
</evidence>
<dbReference type="GO" id="GO:0008270">
    <property type="term" value="F:zinc ion binding"/>
    <property type="evidence" value="ECO:0007669"/>
    <property type="project" value="InterPro"/>
</dbReference>
<keyword evidence="3" id="KW-0378">Hydrolase</keyword>
<keyword evidence="1" id="KW-0645">Protease</keyword>
<accession>A0A914CB23</accession>
<dbReference type="Gene3D" id="3.40.390.10">
    <property type="entry name" value="Collagenase (Catalytic Domain)"/>
    <property type="match status" value="1"/>
</dbReference>
<evidence type="ECO:0000256" key="4">
    <source>
        <dbReference type="ARBA" id="ARBA00022833"/>
    </source>
</evidence>
<reference evidence="7" key="1">
    <citation type="submission" date="2022-11" db="UniProtKB">
        <authorList>
            <consortium name="WormBaseParasite"/>
        </authorList>
    </citation>
    <scope>IDENTIFICATION</scope>
</reference>